<evidence type="ECO:0000313" key="3">
    <source>
        <dbReference type="Proteomes" id="UP001597353"/>
    </source>
</evidence>
<evidence type="ECO:0000256" key="1">
    <source>
        <dbReference type="SAM" id="MobiDB-lite"/>
    </source>
</evidence>
<accession>A0ABW4S5R1</accession>
<name>A0ABW4S5R1_9RHOB</name>
<organism evidence="2 3">
    <name type="scientific">Halodurantibacterium flavum</name>
    <dbReference type="NCBI Taxonomy" id="1382802"/>
    <lineage>
        <taxon>Bacteria</taxon>
        <taxon>Pseudomonadati</taxon>
        <taxon>Pseudomonadota</taxon>
        <taxon>Alphaproteobacteria</taxon>
        <taxon>Rhodobacterales</taxon>
        <taxon>Paracoccaceae</taxon>
        <taxon>Halodurantibacterium</taxon>
    </lineage>
</organism>
<feature type="region of interest" description="Disordered" evidence="1">
    <location>
        <begin position="1"/>
        <end position="26"/>
    </location>
</feature>
<comment type="caution">
    <text evidence="2">The sequence shown here is derived from an EMBL/GenBank/DDBJ whole genome shotgun (WGS) entry which is preliminary data.</text>
</comment>
<keyword evidence="3" id="KW-1185">Reference proteome</keyword>
<proteinExistence type="predicted"/>
<dbReference type="Proteomes" id="UP001597353">
    <property type="component" value="Unassembled WGS sequence"/>
</dbReference>
<dbReference type="RefSeq" id="WP_390261478.1">
    <property type="nucleotide sequence ID" value="NZ_JBHUGH010000009.1"/>
</dbReference>
<sequence length="64" mass="7065">MPSAVQRAFRSPRTLSPLLRKGLHPDAGVIARPSRHLQAAEMVFRRDADAKILPSSTEITLKTT</sequence>
<gene>
    <name evidence="2" type="ORF">ACFSGJ_10970</name>
</gene>
<dbReference type="EMBL" id="JBHUGH010000009">
    <property type="protein sequence ID" value="MFD1912731.1"/>
    <property type="molecule type" value="Genomic_DNA"/>
</dbReference>
<reference evidence="3" key="1">
    <citation type="journal article" date="2019" name="Int. J. Syst. Evol. Microbiol.">
        <title>The Global Catalogue of Microorganisms (GCM) 10K type strain sequencing project: providing services to taxonomists for standard genome sequencing and annotation.</title>
        <authorList>
            <consortium name="The Broad Institute Genomics Platform"/>
            <consortium name="The Broad Institute Genome Sequencing Center for Infectious Disease"/>
            <person name="Wu L."/>
            <person name="Ma J."/>
        </authorList>
    </citation>
    <scope>NUCLEOTIDE SEQUENCE [LARGE SCALE GENOMIC DNA]</scope>
    <source>
        <strain evidence="3">CGMCC 4.7242</strain>
    </source>
</reference>
<evidence type="ECO:0000313" key="2">
    <source>
        <dbReference type="EMBL" id="MFD1912731.1"/>
    </source>
</evidence>
<protein>
    <submittedName>
        <fullName evidence="2">Uncharacterized protein</fullName>
    </submittedName>
</protein>